<comment type="caution">
    <text evidence="2">The sequence shown here is derived from an EMBL/GenBank/DDBJ whole genome shotgun (WGS) entry which is preliminary data.</text>
</comment>
<keyword evidence="1" id="KW-0620">Polyamine biosynthesis</keyword>
<evidence type="ECO:0000313" key="2">
    <source>
        <dbReference type="EMBL" id="OJH34051.1"/>
    </source>
</evidence>
<dbReference type="PANTHER" id="PTHR43317">
    <property type="entry name" value="THERMOSPERMINE SYNTHASE ACAULIS5"/>
    <property type="match status" value="1"/>
</dbReference>
<gene>
    <name evidence="2" type="ORF">BON30_45425</name>
</gene>
<keyword evidence="3" id="KW-1185">Reference proteome</keyword>
<organism evidence="2 3">
    <name type="scientific">Cystobacter ferrugineus</name>
    <dbReference type="NCBI Taxonomy" id="83449"/>
    <lineage>
        <taxon>Bacteria</taxon>
        <taxon>Pseudomonadati</taxon>
        <taxon>Myxococcota</taxon>
        <taxon>Myxococcia</taxon>
        <taxon>Myxococcales</taxon>
        <taxon>Cystobacterineae</taxon>
        <taxon>Archangiaceae</taxon>
        <taxon>Cystobacter</taxon>
    </lineage>
</organism>
<dbReference type="InterPro" id="IPR029063">
    <property type="entry name" value="SAM-dependent_MTases_sf"/>
</dbReference>
<reference evidence="3" key="1">
    <citation type="submission" date="2016-11" db="EMBL/GenBank/DDBJ databases">
        <authorList>
            <person name="Shukria A."/>
            <person name="Stevens D.C."/>
        </authorList>
    </citation>
    <scope>NUCLEOTIDE SEQUENCE [LARGE SCALE GENOMIC DNA]</scope>
    <source>
        <strain evidence="3">Cbfe23</strain>
    </source>
</reference>
<dbReference type="EMBL" id="MPIN01000023">
    <property type="protein sequence ID" value="OJH34051.1"/>
    <property type="molecule type" value="Genomic_DNA"/>
</dbReference>
<dbReference type="SUPFAM" id="SSF53335">
    <property type="entry name" value="S-adenosyl-L-methionine-dependent methyltransferases"/>
    <property type="match status" value="1"/>
</dbReference>
<accession>A0A1L9AVL6</accession>
<evidence type="ECO:0000313" key="3">
    <source>
        <dbReference type="Proteomes" id="UP000182229"/>
    </source>
</evidence>
<evidence type="ECO:0008006" key="4">
    <source>
        <dbReference type="Google" id="ProtNLM"/>
    </source>
</evidence>
<evidence type="ECO:0000256" key="1">
    <source>
        <dbReference type="ARBA" id="ARBA00023115"/>
    </source>
</evidence>
<dbReference type="Gene3D" id="3.40.50.150">
    <property type="entry name" value="Vaccinia Virus protein VP39"/>
    <property type="match status" value="1"/>
</dbReference>
<dbReference type="AlphaFoldDB" id="A0A1L9AVL6"/>
<dbReference type="RefSeq" id="WP_071904889.1">
    <property type="nucleotide sequence ID" value="NZ_MPIN01000023.1"/>
</dbReference>
<name>A0A1L9AVL6_9BACT</name>
<dbReference type="PANTHER" id="PTHR43317:SF3">
    <property type="entry name" value="BLR2883 PROTEIN"/>
    <property type="match status" value="1"/>
</dbReference>
<dbReference type="STRING" id="83449.BON30_45425"/>
<dbReference type="CDD" id="cd02440">
    <property type="entry name" value="AdoMet_MTases"/>
    <property type="match status" value="1"/>
</dbReference>
<dbReference type="Proteomes" id="UP000182229">
    <property type="component" value="Unassembled WGS sequence"/>
</dbReference>
<reference evidence="2 3" key="2">
    <citation type="submission" date="2016-12" db="EMBL/GenBank/DDBJ databases">
        <title>Draft Genome Sequence of Cystobacter ferrugineus Strain Cbfe23.</title>
        <authorList>
            <person name="Akbar S."/>
            <person name="Dowd S.E."/>
            <person name="Stevens D.C."/>
        </authorList>
    </citation>
    <scope>NUCLEOTIDE SEQUENCE [LARGE SCALE GENOMIC DNA]</scope>
    <source>
        <strain evidence="2 3">Cbfe23</strain>
    </source>
</reference>
<dbReference type="GO" id="GO:0006596">
    <property type="term" value="P:polyamine biosynthetic process"/>
    <property type="evidence" value="ECO:0007669"/>
    <property type="project" value="UniProtKB-KW"/>
</dbReference>
<sequence>MKPWKVIDRASAPDGGELVLHQRGEEFAIRVNGRELMSSRQHGSEERMAEVACAGLTGARVRVLVGGLGLGYTVRATLDRLSATAEVVVAELVPAVVAWNQGVLAPLAGRPLEDSRVKVETRDVGELLREAEGHYDAVLLDVDNGPEALTQEDNRWLYGERGLTRLRRALKPRGVVVVWSASPDRAFAQRLKRMGFDTEVVETPARGKAGGPLHTLFIGRVRPSGA</sequence>
<protein>
    <recommendedName>
        <fullName evidence="4">Spermidine synthase</fullName>
    </recommendedName>
</protein>
<proteinExistence type="predicted"/>
<dbReference type="Pfam" id="PF01564">
    <property type="entry name" value="Spermine_synth"/>
    <property type="match status" value="1"/>
</dbReference>
<dbReference type="OrthoDB" id="9793351at2"/>